<sequence>MAPAGVRQQLQCLGLAYAGRDWCCIASGRGEMRDEVGFLQKVKRPMIARCDENVLETDMQVTIETRASARGKTEGVEADWSRRKARETNKQGLNKRRFSDDGKEMGIWLWFSYTTQ</sequence>
<reference evidence="2 3" key="1">
    <citation type="submission" date="2015-08" db="EMBL/GenBank/DDBJ databases">
        <title>Emmonsia species relationships and genome sequence.</title>
        <authorList>
            <person name="Cuomo C.A."/>
            <person name="Schwartz I.S."/>
            <person name="Kenyon C."/>
            <person name="De Hoog G.S."/>
            <person name="Govender N.P."/>
            <person name="Botha A."/>
            <person name="Moreno L."/>
            <person name="De Vries M."/>
            <person name="Munoz J.F."/>
            <person name="Stielow J.B."/>
        </authorList>
    </citation>
    <scope>NUCLEOTIDE SEQUENCE [LARGE SCALE GENOMIC DNA]</scope>
    <source>
        <strain evidence="2 3">EI222</strain>
    </source>
</reference>
<feature type="region of interest" description="Disordered" evidence="1">
    <location>
        <begin position="72"/>
        <end position="97"/>
    </location>
</feature>
<dbReference type="Proteomes" id="UP000242791">
    <property type="component" value="Unassembled WGS sequence"/>
</dbReference>
<accession>A0A1J9QNG7</accession>
<dbReference type="VEuPathDB" id="FungiDB:ACJ73_08801"/>
<keyword evidence="3" id="KW-1185">Reference proteome</keyword>
<gene>
    <name evidence="2" type="ORF">ACJ73_08801</name>
</gene>
<dbReference type="AlphaFoldDB" id="A0A1J9QNG7"/>
<evidence type="ECO:0000313" key="3">
    <source>
        <dbReference type="Proteomes" id="UP000242791"/>
    </source>
</evidence>
<organism evidence="2 3">
    <name type="scientific">Blastomyces percursus</name>
    <dbReference type="NCBI Taxonomy" id="1658174"/>
    <lineage>
        <taxon>Eukaryota</taxon>
        <taxon>Fungi</taxon>
        <taxon>Dikarya</taxon>
        <taxon>Ascomycota</taxon>
        <taxon>Pezizomycotina</taxon>
        <taxon>Eurotiomycetes</taxon>
        <taxon>Eurotiomycetidae</taxon>
        <taxon>Onygenales</taxon>
        <taxon>Ajellomycetaceae</taxon>
        <taxon>Blastomyces</taxon>
    </lineage>
</organism>
<proteinExistence type="predicted"/>
<feature type="compositionally biased region" description="Basic and acidic residues" evidence="1">
    <location>
        <begin position="72"/>
        <end position="89"/>
    </location>
</feature>
<evidence type="ECO:0000313" key="2">
    <source>
        <dbReference type="EMBL" id="OJD17404.1"/>
    </source>
</evidence>
<dbReference type="EMBL" id="LGTZ01002203">
    <property type="protein sequence ID" value="OJD17404.1"/>
    <property type="molecule type" value="Genomic_DNA"/>
</dbReference>
<name>A0A1J9QNG7_9EURO</name>
<evidence type="ECO:0000256" key="1">
    <source>
        <dbReference type="SAM" id="MobiDB-lite"/>
    </source>
</evidence>
<comment type="caution">
    <text evidence="2">The sequence shown here is derived from an EMBL/GenBank/DDBJ whole genome shotgun (WGS) entry which is preliminary data.</text>
</comment>
<protein>
    <submittedName>
        <fullName evidence="2">Uncharacterized protein</fullName>
    </submittedName>
</protein>